<dbReference type="GO" id="GO:0030692">
    <property type="term" value="C:Noc4p-Nop14p complex"/>
    <property type="evidence" value="ECO:0007669"/>
    <property type="project" value="TreeGrafter"/>
</dbReference>
<dbReference type="EMBL" id="JAACXV010013722">
    <property type="protein sequence ID" value="KAF7272717.1"/>
    <property type="molecule type" value="Genomic_DNA"/>
</dbReference>
<dbReference type="AlphaFoldDB" id="A0A834I1A2"/>
<evidence type="ECO:0000256" key="5">
    <source>
        <dbReference type="ARBA" id="ARBA00023242"/>
    </source>
</evidence>
<keyword evidence="7" id="KW-0175">Coiled coil</keyword>
<comment type="similarity">
    <text evidence="2">Belongs to the NOP14 family.</text>
</comment>
<protein>
    <recommendedName>
        <fullName evidence="11">Nucleolar protein 14</fullName>
    </recommendedName>
</protein>
<dbReference type="Proteomes" id="UP000625711">
    <property type="component" value="Unassembled WGS sequence"/>
</dbReference>
<dbReference type="PANTHER" id="PTHR23183">
    <property type="entry name" value="NOP14"/>
    <property type="match status" value="1"/>
</dbReference>
<name>A0A834I1A2_RHYFE</name>
<keyword evidence="10" id="KW-1185">Reference proteome</keyword>
<evidence type="ECO:0000256" key="1">
    <source>
        <dbReference type="ARBA" id="ARBA00004604"/>
    </source>
</evidence>
<proteinExistence type="inferred from homology"/>
<evidence type="ECO:0000256" key="3">
    <source>
        <dbReference type="ARBA" id="ARBA00022517"/>
    </source>
</evidence>
<evidence type="ECO:0008006" key="11">
    <source>
        <dbReference type="Google" id="ProtNLM"/>
    </source>
</evidence>
<sequence>MVKVKNRKRVSVDDIQKRRQVQNEKKKVLNPFEVHINKEKMRILGKKSNNQKGVPGISRAKAIQKRKHTLLSEYKLQHKSNKFIDKRIGEKSKMPTDEKVAVRFAAFKAKAHSKQSIFNLSSDVLSHKEHTLSEIEKFEDLSSDDEHDDDDRGKLDSDFIEEAHFGNGVLVNTGVEGVKAHKNLIEQLIEESKKRKAEQQKIREATLELTEKLDSEWKDLVQLVSKKSKNDDNKDENKSKVDDYDKYMRELKFEARGTVSDRLKTEDEIAKEEKERLEKLEQERIDRMKGVVENNGTKVNHRSADDLDDNFVYESDTEENMLSYDTTGQSNVHVQAELNGKIIGEPQDNDEDNEVEEEESGSEGEEDGDSEAESEDSLADLKDDIVSDDENEAESKPNDLPIKKDKTSKLNTNGDLLENKSNKRKSLESSEKSDDPPKSKRQKSISEEENEVDSQSNEEELEEAGNELPFTFNIPDSYESLMETFKDKSCNHQKVILERMIKCNHPSLAQGNKESLGVLFDYILQYLNDLFTDIESDKSIKQSFQIFKCLMPHIYNLAQLNPENTHKSILEVIKEKHQEYRKKKKRRPGVEVLVFLKLVSLLFSTSDFRHRIVTPCFVFMEQMLKCCSVKSAADVSYGLFLCTLILEYTSLSKRYLPLSINFLSGILHMSIPKTSVKVIKVVPPFKSLSSDLVLTKKCLKSPVTDKLNISVLLQTEFTNEFKISALYTALKLLKDFKETFSSYSSNVEIFATIESYLPQIPIDLYPERVRVEYKEFIDELEKQKSERKLYYLVLEQKRPKALRLYEPKIEKVYDGKRHKTQSREKAEREKLVQKLKKESKGALREIRRDKSFLARVKINRQIQSDKERREKVNRIFAEAASQQNELNTLDRKKKKK</sequence>
<dbReference type="GO" id="GO:0030490">
    <property type="term" value="P:maturation of SSU-rRNA"/>
    <property type="evidence" value="ECO:0007669"/>
    <property type="project" value="TreeGrafter"/>
</dbReference>
<evidence type="ECO:0000256" key="8">
    <source>
        <dbReference type="SAM" id="MobiDB-lite"/>
    </source>
</evidence>
<dbReference type="PANTHER" id="PTHR23183:SF0">
    <property type="entry name" value="NUCLEOLAR PROTEIN 14"/>
    <property type="match status" value="1"/>
</dbReference>
<comment type="caution">
    <text evidence="9">The sequence shown here is derived from an EMBL/GenBank/DDBJ whole genome shotgun (WGS) entry which is preliminary data.</text>
</comment>
<dbReference type="Pfam" id="PF04147">
    <property type="entry name" value="Nop14"/>
    <property type="match status" value="1"/>
</dbReference>
<dbReference type="OrthoDB" id="441771at2759"/>
<feature type="compositionally biased region" description="Acidic residues" evidence="8">
    <location>
        <begin position="447"/>
        <end position="465"/>
    </location>
</feature>
<feature type="coiled-coil region" evidence="7">
    <location>
        <begin position="178"/>
        <end position="208"/>
    </location>
</feature>
<feature type="compositionally biased region" description="Basic and acidic residues" evidence="8">
    <location>
        <begin position="393"/>
        <end position="408"/>
    </location>
</feature>
<reference evidence="9" key="1">
    <citation type="submission" date="2020-08" db="EMBL/GenBank/DDBJ databases">
        <title>Genome sequencing and assembly of the red palm weevil Rhynchophorus ferrugineus.</title>
        <authorList>
            <person name="Dias G.B."/>
            <person name="Bergman C.M."/>
            <person name="Manee M."/>
        </authorList>
    </citation>
    <scope>NUCLEOTIDE SEQUENCE</scope>
    <source>
        <strain evidence="9">AA-2017</strain>
        <tissue evidence="9">Whole larva</tissue>
    </source>
</reference>
<feature type="compositionally biased region" description="Polar residues" evidence="8">
    <location>
        <begin position="323"/>
        <end position="333"/>
    </location>
</feature>
<comment type="subcellular location">
    <subcellularLocation>
        <location evidence="1">Nucleus</location>
        <location evidence="1">Nucleolus</location>
    </subcellularLocation>
</comment>
<comment type="function">
    <text evidence="6">Involved in nucleolar processing of pre-18S ribosomal RNA. Has a role in the nuclear export of 40S pre-ribosomal subunit to the cytoplasm.</text>
</comment>
<feature type="compositionally biased region" description="Basic and acidic residues" evidence="8">
    <location>
        <begin position="417"/>
        <end position="438"/>
    </location>
</feature>
<evidence type="ECO:0000313" key="10">
    <source>
        <dbReference type="Proteomes" id="UP000625711"/>
    </source>
</evidence>
<evidence type="ECO:0000256" key="6">
    <source>
        <dbReference type="ARBA" id="ARBA00024695"/>
    </source>
</evidence>
<dbReference type="InterPro" id="IPR007276">
    <property type="entry name" value="Nop14"/>
</dbReference>
<feature type="compositionally biased region" description="Acidic residues" evidence="8">
    <location>
        <begin position="306"/>
        <end position="319"/>
    </location>
</feature>
<keyword evidence="5" id="KW-0539">Nucleus</keyword>
<feature type="compositionally biased region" description="Acidic residues" evidence="8">
    <location>
        <begin position="347"/>
        <end position="378"/>
    </location>
</feature>
<evidence type="ECO:0000256" key="7">
    <source>
        <dbReference type="SAM" id="Coils"/>
    </source>
</evidence>
<accession>A0A834I1A2</accession>
<evidence type="ECO:0000256" key="2">
    <source>
        <dbReference type="ARBA" id="ARBA00007466"/>
    </source>
</evidence>
<keyword evidence="3" id="KW-0690">Ribosome biogenesis</keyword>
<keyword evidence="4" id="KW-0698">rRNA processing</keyword>
<organism evidence="9 10">
    <name type="scientific">Rhynchophorus ferrugineus</name>
    <name type="common">Red palm weevil</name>
    <name type="synonym">Curculio ferrugineus</name>
    <dbReference type="NCBI Taxonomy" id="354439"/>
    <lineage>
        <taxon>Eukaryota</taxon>
        <taxon>Metazoa</taxon>
        <taxon>Ecdysozoa</taxon>
        <taxon>Arthropoda</taxon>
        <taxon>Hexapoda</taxon>
        <taxon>Insecta</taxon>
        <taxon>Pterygota</taxon>
        <taxon>Neoptera</taxon>
        <taxon>Endopterygota</taxon>
        <taxon>Coleoptera</taxon>
        <taxon>Polyphaga</taxon>
        <taxon>Cucujiformia</taxon>
        <taxon>Curculionidae</taxon>
        <taxon>Dryophthorinae</taxon>
        <taxon>Rhynchophorus</taxon>
    </lineage>
</organism>
<evidence type="ECO:0000256" key="4">
    <source>
        <dbReference type="ARBA" id="ARBA00022552"/>
    </source>
</evidence>
<gene>
    <name evidence="9" type="ORF">GWI33_014529</name>
</gene>
<feature type="region of interest" description="Disordered" evidence="8">
    <location>
        <begin position="288"/>
        <end position="470"/>
    </location>
</feature>
<dbReference type="GO" id="GO:0032040">
    <property type="term" value="C:small-subunit processome"/>
    <property type="evidence" value="ECO:0007669"/>
    <property type="project" value="InterPro"/>
</dbReference>
<evidence type="ECO:0000313" key="9">
    <source>
        <dbReference type="EMBL" id="KAF7272717.1"/>
    </source>
</evidence>